<feature type="domain" description="Protein kinase" evidence="2">
    <location>
        <begin position="1"/>
        <end position="130"/>
    </location>
</feature>
<dbReference type="SUPFAM" id="SSF56112">
    <property type="entry name" value="Protein kinase-like (PK-like)"/>
    <property type="match status" value="1"/>
</dbReference>
<dbReference type="InterPro" id="IPR011009">
    <property type="entry name" value="Kinase-like_dom_sf"/>
</dbReference>
<dbReference type="Proteomes" id="UP000315295">
    <property type="component" value="Unassembled WGS sequence"/>
</dbReference>
<dbReference type="EMBL" id="VIEB01000846">
    <property type="protein sequence ID" value="TQD79655.1"/>
    <property type="molecule type" value="Genomic_DNA"/>
</dbReference>
<reference evidence="3 4" key="1">
    <citation type="journal article" date="2019" name="G3 (Bethesda)">
        <title>Sequencing of a Wild Apple (Malus baccata) Genome Unravels the Differences Between Cultivated and Wild Apple Species Regarding Disease Resistance and Cold Tolerance.</title>
        <authorList>
            <person name="Chen X."/>
        </authorList>
    </citation>
    <scope>NUCLEOTIDE SEQUENCE [LARGE SCALE GENOMIC DNA]</scope>
    <source>
        <strain evidence="4">cv. Shandingzi</strain>
        <tissue evidence="3">Leaves</tissue>
    </source>
</reference>
<accession>A0A540KZL0</accession>
<organism evidence="3 4">
    <name type="scientific">Malus baccata</name>
    <name type="common">Siberian crab apple</name>
    <name type="synonym">Pyrus baccata</name>
    <dbReference type="NCBI Taxonomy" id="106549"/>
    <lineage>
        <taxon>Eukaryota</taxon>
        <taxon>Viridiplantae</taxon>
        <taxon>Streptophyta</taxon>
        <taxon>Embryophyta</taxon>
        <taxon>Tracheophyta</taxon>
        <taxon>Spermatophyta</taxon>
        <taxon>Magnoliopsida</taxon>
        <taxon>eudicotyledons</taxon>
        <taxon>Gunneridae</taxon>
        <taxon>Pentapetalae</taxon>
        <taxon>rosids</taxon>
        <taxon>fabids</taxon>
        <taxon>Rosales</taxon>
        <taxon>Rosaceae</taxon>
        <taxon>Amygdaloideae</taxon>
        <taxon>Maleae</taxon>
        <taxon>Malus</taxon>
    </lineage>
</organism>
<dbReference type="PANTHER" id="PTHR47976:SF66">
    <property type="entry name" value="G-TYPE LECTIN S-RECEPTOR-LIKE SERINE_THREONINE-PROTEIN KINASE SD2-5"/>
    <property type="match status" value="1"/>
</dbReference>
<dbReference type="STRING" id="106549.A0A540KZL0"/>
<dbReference type="Gene3D" id="1.10.510.10">
    <property type="entry name" value="Transferase(Phosphotransferase) domain 1"/>
    <property type="match status" value="1"/>
</dbReference>
<protein>
    <recommendedName>
        <fullName evidence="2">Protein kinase domain-containing protein</fullName>
    </recommendedName>
</protein>
<dbReference type="SMR" id="A0A540KZL0"/>
<dbReference type="GO" id="GO:0004672">
    <property type="term" value="F:protein kinase activity"/>
    <property type="evidence" value="ECO:0007669"/>
    <property type="project" value="InterPro"/>
</dbReference>
<evidence type="ECO:0000313" key="4">
    <source>
        <dbReference type="Proteomes" id="UP000315295"/>
    </source>
</evidence>
<evidence type="ECO:0000256" key="1">
    <source>
        <dbReference type="ARBA" id="ARBA00022729"/>
    </source>
</evidence>
<gene>
    <name evidence="3" type="ORF">C1H46_034787</name>
</gene>
<keyword evidence="4" id="KW-1185">Reference proteome</keyword>
<dbReference type="InterPro" id="IPR051343">
    <property type="entry name" value="G-type_lectin_kinases/EP1-like"/>
</dbReference>
<comment type="caution">
    <text evidence="3">The sequence shown here is derived from an EMBL/GenBank/DDBJ whole genome shotgun (WGS) entry which is preliminary data.</text>
</comment>
<evidence type="ECO:0000259" key="2">
    <source>
        <dbReference type="PROSITE" id="PS50011"/>
    </source>
</evidence>
<evidence type="ECO:0000313" key="3">
    <source>
        <dbReference type="EMBL" id="TQD79655.1"/>
    </source>
</evidence>
<dbReference type="InterPro" id="IPR000719">
    <property type="entry name" value="Prot_kinase_dom"/>
</dbReference>
<sequence>MLGTPGYVAPDSTVTVKSDVYSFGIVLLEIVARRKISDSSRSESIFVLPQMLEKKGGDGDDQDQLIDIVEDLDEDMENHREEVLRTIRIGVWCLQHDHTRRPLMSAVVQALQGLTEVDPDIIYKFSHPTASASKSNHQDHLISVAPQASILSGPR</sequence>
<dbReference type="PANTHER" id="PTHR47976">
    <property type="entry name" value="G-TYPE LECTIN S-RECEPTOR-LIKE SERINE/THREONINE-PROTEIN KINASE SD2-5"/>
    <property type="match status" value="1"/>
</dbReference>
<keyword evidence="1" id="KW-0732">Signal</keyword>
<dbReference type="PROSITE" id="PS50011">
    <property type="entry name" value="PROTEIN_KINASE_DOM"/>
    <property type="match status" value="1"/>
</dbReference>
<dbReference type="AlphaFoldDB" id="A0A540KZL0"/>
<proteinExistence type="predicted"/>
<dbReference type="GO" id="GO:0005524">
    <property type="term" value="F:ATP binding"/>
    <property type="evidence" value="ECO:0007669"/>
    <property type="project" value="InterPro"/>
</dbReference>
<name>A0A540KZL0_MALBA</name>